<dbReference type="AlphaFoldDB" id="A0A182INR4"/>
<evidence type="ECO:0000313" key="1">
    <source>
        <dbReference type="EnsemblMetazoa" id="AATE002589-PA.1"/>
    </source>
</evidence>
<reference evidence="1" key="1">
    <citation type="submission" date="2022-08" db="UniProtKB">
        <authorList>
            <consortium name="EnsemblMetazoa"/>
        </authorList>
    </citation>
    <scope>IDENTIFICATION</scope>
    <source>
        <strain evidence="1">EBRO</strain>
    </source>
</reference>
<protein>
    <submittedName>
        <fullName evidence="1">Uncharacterized protein</fullName>
    </submittedName>
</protein>
<name>A0A182INR4_ANOAO</name>
<proteinExistence type="predicted"/>
<accession>A0A182INR4</accession>
<dbReference type="VEuPathDB" id="VectorBase:AATE002589"/>
<organism evidence="1">
    <name type="scientific">Anopheles atroparvus</name>
    <name type="common">European mosquito</name>
    <dbReference type="NCBI Taxonomy" id="41427"/>
    <lineage>
        <taxon>Eukaryota</taxon>
        <taxon>Metazoa</taxon>
        <taxon>Ecdysozoa</taxon>
        <taxon>Arthropoda</taxon>
        <taxon>Hexapoda</taxon>
        <taxon>Insecta</taxon>
        <taxon>Pterygota</taxon>
        <taxon>Neoptera</taxon>
        <taxon>Endopterygota</taxon>
        <taxon>Diptera</taxon>
        <taxon>Nematocera</taxon>
        <taxon>Culicoidea</taxon>
        <taxon>Culicidae</taxon>
        <taxon>Anophelinae</taxon>
        <taxon>Anopheles</taxon>
    </lineage>
</organism>
<sequence>MRANSTDRWGRVALFTPPPDIADGAPPFWANRSCCEELLRGIVFELAFVGSEVELDCCCFLLRTGGKELRGAIGPPPWAPMPAPFGSELYGPGGTHVSLLAMLSDMLLLAVVVLLGAVTVLIGVCQLQLVPEGQASSVATGNGGSSRVDTECLESAFGHNPFCEAAAAGVIVRLACRMSPPRAYRGVMMPM</sequence>
<dbReference type="EnsemblMetazoa" id="AATE002589-RA">
    <property type="protein sequence ID" value="AATE002589-PA.1"/>
    <property type="gene ID" value="AATE002589"/>
</dbReference>